<feature type="transmembrane region" description="Helical" evidence="2">
    <location>
        <begin position="240"/>
        <end position="260"/>
    </location>
</feature>
<reference evidence="3 4" key="1">
    <citation type="journal article" date="2023" name="Commun. Biol.">
        <title>Genome analysis of Parmales, the sister group of diatoms, reveals the evolutionary specialization of diatoms from phago-mixotrophs to photoautotrophs.</title>
        <authorList>
            <person name="Ban H."/>
            <person name="Sato S."/>
            <person name="Yoshikawa S."/>
            <person name="Yamada K."/>
            <person name="Nakamura Y."/>
            <person name="Ichinomiya M."/>
            <person name="Sato N."/>
            <person name="Blanc-Mathieu R."/>
            <person name="Endo H."/>
            <person name="Kuwata A."/>
            <person name="Ogata H."/>
        </authorList>
    </citation>
    <scope>NUCLEOTIDE SEQUENCE [LARGE SCALE GENOMIC DNA]</scope>
</reference>
<evidence type="ECO:0000313" key="4">
    <source>
        <dbReference type="Proteomes" id="UP001165060"/>
    </source>
</evidence>
<feature type="transmembrane region" description="Helical" evidence="2">
    <location>
        <begin position="764"/>
        <end position="784"/>
    </location>
</feature>
<evidence type="ECO:0000256" key="1">
    <source>
        <dbReference type="SAM" id="MobiDB-lite"/>
    </source>
</evidence>
<feature type="transmembrane region" description="Helical" evidence="2">
    <location>
        <begin position="109"/>
        <end position="136"/>
    </location>
</feature>
<feature type="compositionally biased region" description="Acidic residues" evidence="1">
    <location>
        <begin position="971"/>
        <end position="989"/>
    </location>
</feature>
<feature type="transmembrane region" description="Helical" evidence="2">
    <location>
        <begin position="1250"/>
        <end position="1270"/>
    </location>
</feature>
<feature type="transmembrane region" description="Helical" evidence="2">
    <location>
        <begin position="156"/>
        <end position="173"/>
    </location>
</feature>
<feature type="transmembrane region" description="Helical" evidence="2">
    <location>
        <begin position="829"/>
        <end position="847"/>
    </location>
</feature>
<feature type="transmembrane region" description="Helical" evidence="2">
    <location>
        <begin position="868"/>
        <end position="888"/>
    </location>
</feature>
<feature type="transmembrane region" description="Helical" evidence="2">
    <location>
        <begin position="272"/>
        <end position="292"/>
    </location>
</feature>
<keyword evidence="2" id="KW-0472">Membrane</keyword>
<feature type="transmembrane region" description="Helical" evidence="2">
    <location>
        <begin position="356"/>
        <end position="373"/>
    </location>
</feature>
<feature type="transmembrane region" description="Helical" evidence="2">
    <location>
        <begin position="312"/>
        <end position="336"/>
    </location>
</feature>
<organism evidence="3 4">
    <name type="scientific">Tetraparma gracilis</name>
    <dbReference type="NCBI Taxonomy" id="2962635"/>
    <lineage>
        <taxon>Eukaryota</taxon>
        <taxon>Sar</taxon>
        <taxon>Stramenopiles</taxon>
        <taxon>Ochrophyta</taxon>
        <taxon>Bolidophyceae</taxon>
        <taxon>Parmales</taxon>
        <taxon>Triparmaceae</taxon>
        <taxon>Tetraparma</taxon>
    </lineage>
</organism>
<accession>A0ABQ6M7D6</accession>
<name>A0ABQ6M7D6_9STRA</name>
<feature type="transmembrane region" description="Helical" evidence="2">
    <location>
        <begin position="1072"/>
        <end position="1092"/>
    </location>
</feature>
<proteinExistence type="predicted"/>
<dbReference type="EMBL" id="BRYB01001223">
    <property type="protein sequence ID" value="GMI20898.1"/>
    <property type="molecule type" value="Genomic_DNA"/>
</dbReference>
<feature type="transmembrane region" description="Helical" evidence="2">
    <location>
        <begin position="1044"/>
        <end position="1066"/>
    </location>
</feature>
<protein>
    <recommendedName>
        <fullName evidence="5">Transmembrane protein</fullName>
    </recommendedName>
</protein>
<keyword evidence="2" id="KW-1133">Transmembrane helix</keyword>
<feature type="transmembrane region" description="Helical" evidence="2">
    <location>
        <begin position="1129"/>
        <end position="1149"/>
    </location>
</feature>
<feature type="transmembrane region" description="Helical" evidence="2">
    <location>
        <begin position="1104"/>
        <end position="1123"/>
    </location>
</feature>
<feature type="transmembrane region" description="Helical" evidence="2">
    <location>
        <begin position="385"/>
        <end position="405"/>
    </location>
</feature>
<feature type="transmembrane region" description="Helical" evidence="2">
    <location>
        <begin position="1170"/>
        <end position="1190"/>
    </location>
</feature>
<keyword evidence="4" id="KW-1185">Reference proteome</keyword>
<feature type="compositionally biased region" description="Basic and acidic residues" evidence="1">
    <location>
        <begin position="547"/>
        <end position="562"/>
    </location>
</feature>
<evidence type="ECO:0008006" key="5">
    <source>
        <dbReference type="Google" id="ProtNLM"/>
    </source>
</evidence>
<comment type="caution">
    <text evidence="3">The sequence shown here is derived from an EMBL/GenBank/DDBJ whole genome shotgun (WGS) entry which is preliminary data.</text>
</comment>
<feature type="region of interest" description="Disordered" evidence="1">
    <location>
        <begin position="971"/>
        <end position="1001"/>
    </location>
</feature>
<evidence type="ECO:0000313" key="3">
    <source>
        <dbReference type="EMBL" id="GMI20898.1"/>
    </source>
</evidence>
<feature type="transmembrane region" description="Helical" evidence="2">
    <location>
        <begin position="1210"/>
        <end position="1230"/>
    </location>
</feature>
<feature type="region of interest" description="Disordered" evidence="1">
    <location>
        <begin position="457"/>
        <end position="480"/>
    </location>
</feature>
<gene>
    <name evidence="3" type="ORF">TeGR_g8</name>
</gene>
<feature type="transmembrane region" description="Helical" evidence="2">
    <location>
        <begin position="911"/>
        <end position="934"/>
    </location>
</feature>
<feature type="transmembrane region" description="Helical" evidence="2">
    <location>
        <begin position="724"/>
        <end position="743"/>
    </location>
</feature>
<sequence>MGRLPRHEAHAALVKTDSAHRFAEMSSKEEENSATAEFESMLGEMVGEAPSLPGAASMSPLSSAAGSPRSKRAMTAGAAVAHSFASSLKTFGFDQTTGTLRQRTSSSKLMVRGVMICCTGLHIAEVLLWLYCILATDAPSDVDWHSHKLPRSVPQIFSNLSAVALFTHFTIHVERQYRDDELLPPSPAISYHPFDKNSENTWATVLLKSHFVAHFSMYVLMIVGCIASSQSLHVHMIESLFLLVLCPFIYRFLTLSYTTLWMRHGDLELMKIAEASFAFGCSAIFICLFLAAETLGCLRYDADDGEDCASTMYGNWMLGYNTFFLNVTYVLVYWLVDRDFSINMMMKMRIPSQYSFAFSIQLIASTIFLVFFAQKEFAGVRHWVWAIASSLYLLLWVVSFCILLYKNIPSVRGVTDSNISSLFSDDHEVDLIEEDLEEESSRSGMTARDLCIKVNSPSSKKTGDAPRLSLNSTSASEEDQNAHFKTMQLTRFESSKNDVLLGEDIPETVPHESTLKKQDTMKVKGEVVIKGEVELGDVTVESLRNTPRGDRQTPSDFEDRKSSTAPSAGGRSMSGNSVMSFATSWMTRSMHVKAHVAKAIKSGNMYVLRLALASMTYTYFGLEVAMARDFNAYTKYAFESVGCISFSALSVHYLAVADFDSVYLKHYVMDTKPLVVDGKFRWDRATQIIISPKLQYYLHNFTAFSWPVIAFLQGQDPDVNTSTNAVLCLVKFIVSIFVYYLIIRRMCASVRDQMEHEPDNGDRLKESMFIEGCSIIAVTAFLAFEINGCSYTAWSDAKEIIANGGFPTTTEAGDYYLDEDDHLKKSCSIFYLANTTMSIGLTFILIMSKLTFAQMTTNDLFTFKLKRFQLFAFVLAMLPTFAATFLFARREQISNINIEDKDNYELAKEPLMYMAVTIGLAYFSTIWLIVLFILGYHAKRMSAYPFYRRIHDEYDVTQKRKMTLLEKLKAEDDDEEVDQLKEEESDSDGEERLSSSPPEAVAAKKRWGKLKRHVKQTGVRAVVGKFEREGSYHKAMNIQHKRLWILKLLCAIVSLAFFGLQVFYLVDGSEGARGFAFIAQPLSNACWVIHYFTVFDSEETAFEYIHLAIHLIAQIIIPIIIHIRDDTSPYATLAYFVIFAEWMVFVWLCRRMRLIMKHQHHKSLREIEKTLERFFAECMSSLLVIVYVFFEAAGCVEGMEDSDSSECQPYFVSARTFATAMSIPLIVYIASFVADLSTYDVLTGNINKTLAFGFTCTGLAGTSAVVSFAIRTWQYTADEMPFYYSESFVDCWEIFLYFSQIVVVQGVLRDFDTQQHKKDEELHRELAKDMRKFEKKAGTRLDAEAGGKENYDKNERKRRMSIIRTLFSEETDDPTGDGGRDTHTWQADFIDNQRRRFSTAGAGDDAAAAAAAAAAEVRTLKCLCYTYHDPDADIAHPFGVHYRATRGTQISSNWLGLIV</sequence>
<feature type="transmembrane region" description="Helical" evidence="2">
    <location>
        <begin position="215"/>
        <end position="234"/>
    </location>
</feature>
<evidence type="ECO:0000256" key="2">
    <source>
        <dbReference type="SAM" id="Phobius"/>
    </source>
</evidence>
<keyword evidence="2" id="KW-0812">Transmembrane</keyword>
<feature type="region of interest" description="Disordered" evidence="1">
    <location>
        <begin position="540"/>
        <end position="575"/>
    </location>
</feature>
<dbReference type="Proteomes" id="UP001165060">
    <property type="component" value="Unassembled WGS sequence"/>
</dbReference>